<dbReference type="EMBL" id="HG792016">
    <property type="protein sequence ID" value="CDM33100.1"/>
    <property type="molecule type" value="Genomic_DNA"/>
</dbReference>
<gene>
    <name evidence="2" type="ORF">PROQFM164_S02g003251</name>
</gene>
<keyword evidence="3" id="KW-1185">Reference proteome</keyword>
<protein>
    <submittedName>
        <fullName evidence="2">Genomic scaffold, ProqFM164S02</fullName>
    </submittedName>
</protein>
<dbReference type="Proteomes" id="UP000030686">
    <property type="component" value="Unassembled WGS sequence"/>
</dbReference>
<evidence type="ECO:0000313" key="3">
    <source>
        <dbReference type="Proteomes" id="UP000030686"/>
    </source>
</evidence>
<sequence length="56" mass="5997">MILKAAFFTGYGKMVSEPENGVRLGDIPGPREKPRDSWPSGSSPHSLPADGVKSQL</sequence>
<name>W6Q9K9_PENRF</name>
<evidence type="ECO:0000256" key="1">
    <source>
        <dbReference type="SAM" id="MobiDB-lite"/>
    </source>
</evidence>
<feature type="region of interest" description="Disordered" evidence="1">
    <location>
        <begin position="15"/>
        <end position="56"/>
    </location>
</feature>
<accession>W6Q9K9</accession>
<proteinExistence type="predicted"/>
<evidence type="ECO:0000313" key="2">
    <source>
        <dbReference type="EMBL" id="CDM33100.1"/>
    </source>
</evidence>
<organism evidence="2 3">
    <name type="scientific">Penicillium roqueforti (strain FM164)</name>
    <dbReference type="NCBI Taxonomy" id="1365484"/>
    <lineage>
        <taxon>Eukaryota</taxon>
        <taxon>Fungi</taxon>
        <taxon>Dikarya</taxon>
        <taxon>Ascomycota</taxon>
        <taxon>Pezizomycotina</taxon>
        <taxon>Eurotiomycetes</taxon>
        <taxon>Eurotiomycetidae</taxon>
        <taxon>Eurotiales</taxon>
        <taxon>Aspergillaceae</taxon>
        <taxon>Penicillium</taxon>
    </lineage>
</organism>
<dbReference type="AlphaFoldDB" id="W6Q9K9"/>
<reference evidence="2" key="1">
    <citation type="journal article" date="2014" name="Nat. Commun.">
        <title>Multiple recent horizontal transfers of a large genomic region in cheese making fungi.</title>
        <authorList>
            <person name="Cheeseman K."/>
            <person name="Ropars J."/>
            <person name="Renault P."/>
            <person name="Dupont J."/>
            <person name="Gouzy J."/>
            <person name="Branca A."/>
            <person name="Abraham A.L."/>
            <person name="Ceppi M."/>
            <person name="Conseiller E."/>
            <person name="Debuchy R."/>
            <person name="Malagnac F."/>
            <person name="Goarin A."/>
            <person name="Silar P."/>
            <person name="Lacoste S."/>
            <person name="Sallet E."/>
            <person name="Bensimon A."/>
            <person name="Giraud T."/>
            <person name="Brygoo Y."/>
        </authorList>
    </citation>
    <scope>NUCLEOTIDE SEQUENCE [LARGE SCALE GENOMIC DNA]</scope>
    <source>
        <strain evidence="2">FM164</strain>
    </source>
</reference>